<dbReference type="SUPFAM" id="SSF54980">
    <property type="entry name" value="EF-G C-terminal domain-like"/>
    <property type="match status" value="2"/>
</dbReference>
<evidence type="ECO:0000256" key="4">
    <source>
        <dbReference type="ARBA" id="ARBA00022768"/>
    </source>
</evidence>
<dbReference type="GO" id="GO:0032790">
    <property type="term" value="P:ribosome disassembly"/>
    <property type="evidence" value="ECO:0007669"/>
    <property type="project" value="TreeGrafter"/>
</dbReference>
<dbReference type="InterPro" id="IPR014721">
    <property type="entry name" value="Ribsml_uS5_D2-typ_fold_subgr"/>
</dbReference>
<dbReference type="Gene3D" id="3.30.70.870">
    <property type="entry name" value="Elongation Factor G (Translational Gtpase), domain 3"/>
    <property type="match status" value="1"/>
</dbReference>
<dbReference type="RefSeq" id="WP_048499144.1">
    <property type="nucleotide sequence ID" value="NZ_LFNG01000006.1"/>
</dbReference>
<dbReference type="CDD" id="cd16262">
    <property type="entry name" value="EFG_III"/>
    <property type="match status" value="1"/>
</dbReference>
<evidence type="ECO:0000256" key="6">
    <source>
        <dbReference type="ARBA" id="ARBA00024731"/>
    </source>
</evidence>
<dbReference type="PANTHER" id="PTHR43261">
    <property type="entry name" value="TRANSLATION ELONGATION FACTOR G-RELATED"/>
    <property type="match status" value="1"/>
</dbReference>
<keyword evidence="9" id="KW-1185">Reference proteome</keyword>
<dbReference type="Pfam" id="PF22042">
    <property type="entry name" value="EF-G_D2"/>
    <property type="match status" value="1"/>
</dbReference>
<dbReference type="CDD" id="cd01434">
    <property type="entry name" value="EFG_mtEFG1_IV"/>
    <property type="match status" value="1"/>
</dbReference>
<dbReference type="SUPFAM" id="SSF50447">
    <property type="entry name" value="Translation proteins"/>
    <property type="match status" value="1"/>
</dbReference>
<dbReference type="NCBIfam" id="NF009381">
    <property type="entry name" value="PRK12740.1-5"/>
    <property type="match status" value="1"/>
</dbReference>
<keyword evidence="5" id="KW-0342">GTP-binding</keyword>
<dbReference type="STRING" id="1304281.ACM44_06200"/>
<dbReference type="FunFam" id="3.30.70.240:FF:000001">
    <property type="entry name" value="Elongation factor G"/>
    <property type="match status" value="1"/>
</dbReference>
<dbReference type="InterPro" id="IPR027417">
    <property type="entry name" value="P-loop_NTPase"/>
</dbReference>
<dbReference type="InterPro" id="IPR000640">
    <property type="entry name" value="EFG_V-like"/>
</dbReference>
<keyword evidence="4 8" id="KW-0251">Elongation factor</keyword>
<dbReference type="AlphaFoldDB" id="A0A0J7J0J6"/>
<dbReference type="InterPro" id="IPR035647">
    <property type="entry name" value="EFG_III/V"/>
</dbReference>
<dbReference type="CDD" id="cd04170">
    <property type="entry name" value="EF-G_bact"/>
    <property type="match status" value="1"/>
</dbReference>
<dbReference type="Pfam" id="PF14492">
    <property type="entry name" value="EFG_III"/>
    <property type="match status" value="1"/>
</dbReference>
<dbReference type="Pfam" id="PF03764">
    <property type="entry name" value="EFG_IV"/>
    <property type="match status" value="1"/>
</dbReference>
<dbReference type="Gene3D" id="3.40.50.300">
    <property type="entry name" value="P-loop containing nucleotide triphosphate hydrolases"/>
    <property type="match status" value="1"/>
</dbReference>
<proteinExistence type="predicted"/>
<keyword evidence="4 8" id="KW-0648">Protein biosynthesis</keyword>
<dbReference type="NCBIfam" id="TIGR00231">
    <property type="entry name" value="small_GTP"/>
    <property type="match status" value="1"/>
</dbReference>
<dbReference type="PROSITE" id="PS51722">
    <property type="entry name" value="G_TR_2"/>
    <property type="match status" value="1"/>
</dbReference>
<reference evidence="8 9" key="1">
    <citation type="journal article" date="2004" name="Int. J. Syst. Evol. Microbiol.">
        <title>Kaistella koreensis gen. nov., sp. nov., a novel member of the Chryseobacterium-Bergeyella-Riemerella branch.</title>
        <authorList>
            <person name="Kim M.K."/>
            <person name="Im W.T."/>
            <person name="Shin Y.K."/>
            <person name="Lim J.H."/>
            <person name="Kim S.H."/>
            <person name="Lee B.C."/>
            <person name="Park M.Y."/>
            <person name="Lee K.Y."/>
            <person name="Lee S.T."/>
        </authorList>
    </citation>
    <scope>NUCLEOTIDE SEQUENCE [LARGE SCALE GENOMIC DNA]</scope>
    <source>
        <strain evidence="8 9">CCUG 49689</strain>
    </source>
</reference>
<evidence type="ECO:0000256" key="5">
    <source>
        <dbReference type="ARBA" id="ARBA00023134"/>
    </source>
</evidence>
<gene>
    <name evidence="8" type="ORF">ACM44_06200</name>
</gene>
<dbReference type="PANTHER" id="PTHR43261:SF6">
    <property type="entry name" value="ELONGATION FACTOR G-LIKE PROTEIN"/>
    <property type="match status" value="1"/>
</dbReference>
<dbReference type="CDD" id="cd03713">
    <property type="entry name" value="EFG_mtEFG_C"/>
    <property type="match status" value="1"/>
</dbReference>
<dbReference type="InterPro" id="IPR041095">
    <property type="entry name" value="EFG_II"/>
</dbReference>
<dbReference type="InterPro" id="IPR053905">
    <property type="entry name" value="EF-G-like_DII"/>
</dbReference>
<name>A0A0J7J0J6_9FLAO</name>
<dbReference type="Pfam" id="PF00679">
    <property type="entry name" value="EFG_C"/>
    <property type="match status" value="1"/>
</dbReference>
<feature type="domain" description="Tr-type G" evidence="7">
    <location>
        <begin position="6"/>
        <end position="279"/>
    </location>
</feature>
<evidence type="ECO:0000256" key="3">
    <source>
        <dbReference type="ARBA" id="ARBA00022741"/>
    </source>
</evidence>
<dbReference type="Pfam" id="PF00009">
    <property type="entry name" value="GTP_EFTU"/>
    <property type="match status" value="1"/>
</dbReference>
<comment type="caution">
    <text evidence="8">The sequence shown here is derived from an EMBL/GenBank/DDBJ whole genome shotgun (WGS) entry which is preliminary data.</text>
</comment>
<dbReference type="InterPro" id="IPR000795">
    <property type="entry name" value="T_Tr_GTP-bd_dom"/>
</dbReference>
<dbReference type="InterPro" id="IPR047872">
    <property type="entry name" value="EFG_IV"/>
</dbReference>
<keyword evidence="3" id="KW-0547">Nucleotide-binding</keyword>
<dbReference type="SMART" id="SM00889">
    <property type="entry name" value="EFG_IV"/>
    <property type="match status" value="1"/>
</dbReference>
<dbReference type="OrthoDB" id="9801591at2"/>
<accession>A0A0J7J0J6</accession>
<dbReference type="SUPFAM" id="SSF52540">
    <property type="entry name" value="P-loop containing nucleoside triphosphate hydrolases"/>
    <property type="match status" value="1"/>
</dbReference>
<evidence type="ECO:0000256" key="1">
    <source>
        <dbReference type="ARBA" id="ARBA00013902"/>
    </source>
</evidence>
<dbReference type="SMART" id="SM00838">
    <property type="entry name" value="EFG_C"/>
    <property type="match status" value="1"/>
</dbReference>
<dbReference type="Gene3D" id="3.30.230.10">
    <property type="match status" value="1"/>
</dbReference>
<dbReference type="GO" id="GO:0003746">
    <property type="term" value="F:translation elongation factor activity"/>
    <property type="evidence" value="ECO:0007669"/>
    <property type="project" value="UniProtKB-KW"/>
</dbReference>
<evidence type="ECO:0000259" key="7">
    <source>
        <dbReference type="PROSITE" id="PS51722"/>
    </source>
</evidence>
<comment type="function">
    <text evidence="6">Catalyzes the GTP-dependent ribosomal translocation step during translation elongation. During this step, the ribosome changes from the pre-translocational (PRE) to the post-translocational (POST) state as the newly formed A-site-bound peptidyl-tRNA and P-site-bound deacylated tRNA move to the P and E sites, respectively. Catalyzes the coordinated movement of the two tRNA molecules, the mRNA and conformational changes in the ribosome.</text>
</comment>
<dbReference type="SUPFAM" id="SSF54211">
    <property type="entry name" value="Ribosomal protein S5 domain 2-like"/>
    <property type="match status" value="1"/>
</dbReference>
<sequence length="708" mass="79052">MSAETKNLRNVVMLGHSDSGKTTLIEAMLFEGGEIKRRGTVETQNTVSDNTDLEHEKGKTIFSHQMFVNWRNNKINIIDTPGFDDFVGEIVSSLKVADTAVIVLNAANGVEVGTELVWEYVEKNHTPTIFVINQMDHPKADFEKTLEQAKERFGPKLVPIQYPYNSGPHFNQIIDALRMVMYEFPENGGKPEKKPIPESEMEKANAMHNALVEIAAENEEGLMEKYFEEGNLSEEELAKGITIAIANQQFFPVFVTSGLKDMGSGRLMGFINDIAPSPADRPARKLENGEEITYDPNDKTTIFIYKTLSEPQVGMVSYFKVLTGKLKAGDELVNANNGETERISQIFLAKGKDRIPVNELVAGDLGATVKLKYGHSNNTLNTKGLDRKIRPMEFPESRIRKAVSTDSSADMEKLVTALNRISEEDPTLRVEQSAELKQTLLHGQGQLHLDLVKQRLQDEFGVKMNFSNPKIPYRETITSKADADYRHKKQSGGAGQFGEIHMRVENFYEGMEEPTGMSIRQKEIEDLPWGGKLAFYWCIVGGAIDNRYIGAIKKGIMQQMKEGPLTGSHCQNIRVSVYDGKMHSVDSNDISFQLAASGAFKTAFHLAKPQLLEPMYAVEILCPDEDTGDVMGDLQTRRAVISGMDSEGHYQKILANVPLAEMHDYGSTLRSITGGRAKFKMKFSDYQLVPPNVQQELVKQHAVESVEV</sequence>
<dbReference type="InterPro" id="IPR009000">
    <property type="entry name" value="Transl_B-barrel_sf"/>
</dbReference>
<evidence type="ECO:0000313" key="8">
    <source>
        <dbReference type="EMBL" id="KMQ71797.1"/>
    </source>
</evidence>
<dbReference type="InterPro" id="IPR020568">
    <property type="entry name" value="Ribosomal_Su5_D2-typ_SF"/>
</dbReference>
<dbReference type="InterPro" id="IPR005517">
    <property type="entry name" value="Transl_elong_EFG/EF2_IV"/>
</dbReference>
<dbReference type="GO" id="GO:0005525">
    <property type="term" value="F:GTP binding"/>
    <property type="evidence" value="ECO:0007669"/>
    <property type="project" value="UniProtKB-KW"/>
</dbReference>
<dbReference type="InterPro" id="IPR009022">
    <property type="entry name" value="EFG_III"/>
</dbReference>
<organism evidence="8 9">
    <name type="scientific">Chryseobacterium koreense CCUG 49689</name>
    <dbReference type="NCBI Taxonomy" id="1304281"/>
    <lineage>
        <taxon>Bacteria</taxon>
        <taxon>Pseudomonadati</taxon>
        <taxon>Bacteroidota</taxon>
        <taxon>Flavobacteriia</taxon>
        <taxon>Flavobacteriales</taxon>
        <taxon>Weeksellaceae</taxon>
        <taxon>Chryseobacterium group</taxon>
        <taxon>Chryseobacterium</taxon>
    </lineage>
</organism>
<dbReference type="PRINTS" id="PR00315">
    <property type="entry name" value="ELONGATNFCT"/>
</dbReference>
<dbReference type="Gene3D" id="2.40.30.10">
    <property type="entry name" value="Translation factors"/>
    <property type="match status" value="1"/>
</dbReference>
<dbReference type="Proteomes" id="UP000035900">
    <property type="component" value="Unassembled WGS sequence"/>
</dbReference>
<dbReference type="InterPro" id="IPR035649">
    <property type="entry name" value="EFG_V"/>
</dbReference>
<evidence type="ECO:0000256" key="2">
    <source>
        <dbReference type="ARBA" id="ARBA00017872"/>
    </source>
</evidence>
<dbReference type="EMBL" id="LFNG01000006">
    <property type="protein sequence ID" value="KMQ71797.1"/>
    <property type="molecule type" value="Genomic_DNA"/>
</dbReference>
<protein>
    <recommendedName>
        <fullName evidence="2">Elongation factor G</fullName>
    </recommendedName>
    <alternativeName>
        <fullName evidence="1">Tetracycline resistance protein TetQ</fullName>
    </alternativeName>
</protein>
<dbReference type="Gene3D" id="3.30.70.240">
    <property type="match status" value="1"/>
</dbReference>
<evidence type="ECO:0000313" key="9">
    <source>
        <dbReference type="Proteomes" id="UP000035900"/>
    </source>
</evidence>
<dbReference type="InterPro" id="IPR005225">
    <property type="entry name" value="Small_GTP-bd"/>
</dbReference>
<dbReference type="PATRIC" id="fig|1304281.5.peg.1327"/>
<dbReference type="GO" id="GO:0003924">
    <property type="term" value="F:GTPase activity"/>
    <property type="evidence" value="ECO:0007669"/>
    <property type="project" value="InterPro"/>
</dbReference>